<organism evidence="2">
    <name type="scientific">Eremomyces bilateralis CBS 781.70</name>
    <dbReference type="NCBI Taxonomy" id="1392243"/>
    <lineage>
        <taxon>Eukaryota</taxon>
        <taxon>Fungi</taxon>
        <taxon>Dikarya</taxon>
        <taxon>Ascomycota</taxon>
        <taxon>Pezizomycotina</taxon>
        <taxon>Dothideomycetes</taxon>
        <taxon>Dothideomycetes incertae sedis</taxon>
        <taxon>Eremomycetales</taxon>
        <taxon>Eremomycetaceae</taxon>
        <taxon>Eremomyces</taxon>
    </lineage>
</organism>
<gene>
    <name evidence="2 4" type="ORF">P152DRAFT_460718</name>
</gene>
<reference evidence="4" key="3">
    <citation type="submission" date="2025-04" db="UniProtKB">
        <authorList>
            <consortium name="RefSeq"/>
        </authorList>
    </citation>
    <scope>IDENTIFICATION</scope>
    <source>
        <strain evidence="4">CBS 781.70</strain>
    </source>
</reference>
<feature type="domain" description="Protein root UVB sensitive/RUS" evidence="1">
    <location>
        <begin position="47"/>
        <end position="73"/>
    </location>
</feature>
<dbReference type="RefSeq" id="XP_033531844.1">
    <property type="nucleotide sequence ID" value="XM_033679979.1"/>
</dbReference>
<dbReference type="EMBL" id="ML975167">
    <property type="protein sequence ID" value="KAF1810213.1"/>
    <property type="molecule type" value="Genomic_DNA"/>
</dbReference>
<dbReference type="GeneID" id="54420549"/>
<sequence length="73" mass="8131">MDAARIKSATTPQEIIERDEAGNIRTTYILSSNGEGRERLDLLPPPRSKSVPEQLLDVFLPAGYPQSVTEDYI</sequence>
<evidence type="ECO:0000313" key="2">
    <source>
        <dbReference type="EMBL" id="KAF1810213.1"/>
    </source>
</evidence>
<dbReference type="Proteomes" id="UP000504638">
    <property type="component" value="Unplaced"/>
</dbReference>
<accession>A0A6G1FWQ0</accession>
<dbReference type="InterPro" id="IPR054549">
    <property type="entry name" value="UVB_sens_RUS_dom"/>
</dbReference>
<dbReference type="AlphaFoldDB" id="A0A6G1FWQ0"/>
<reference evidence="2 4" key="1">
    <citation type="submission" date="2020-01" db="EMBL/GenBank/DDBJ databases">
        <authorList>
            <consortium name="DOE Joint Genome Institute"/>
            <person name="Haridas S."/>
            <person name="Albert R."/>
            <person name="Binder M."/>
            <person name="Bloem J."/>
            <person name="Labutti K."/>
            <person name="Salamov A."/>
            <person name="Andreopoulos B."/>
            <person name="Baker S.E."/>
            <person name="Barry K."/>
            <person name="Bills G."/>
            <person name="Bluhm B.H."/>
            <person name="Cannon C."/>
            <person name="Castanera R."/>
            <person name="Culley D.E."/>
            <person name="Daum C."/>
            <person name="Ezra D."/>
            <person name="Gonzalez J.B."/>
            <person name="Henrissat B."/>
            <person name="Kuo A."/>
            <person name="Liang C."/>
            <person name="Lipzen A."/>
            <person name="Lutzoni F."/>
            <person name="Magnuson J."/>
            <person name="Mondo S."/>
            <person name="Nolan M."/>
            <person name="Ohm R."/>
            <person name="Pangilinan J."/>
            <person name="Park H.-J."/>
            <person name="Ramirez L."/>
            <person name="Alfaro M."/>
            <person name="Sun H."/>
            <person name="Tritt A."/>
            <person name="Yoshinaga Y."/>
            <person name="Zwiers L.-H."/>
            <person name="Turgeon B.G."/>
            <person name="Goodwin S.B."/>
            <person name="Spatafora J.W."/>
            <person name="Crous P.W."/>
            <person name="Grigoriev I.V."/>
        </authorList>
    </citation>
    <scope>NUCLEOTIDE SEQUENCE</scope>
    <source>
        <strain evidence="2 4">CBS 781.70</strain>
    </source>
</reference>
<proteinExistence type="predicted"/>
<name>A0A6G1FWQ0_9PEZI</name>
<evidence type="ECO:0000313" key="4">
    <source>
        <dbReference type="RefSeq" id="XP_033531844.1"/>
    </source>
</evidence>
<dbReference type="Pfam" id="PF04884">
    <property type="entry name" value="UVB_sens_prot"/>
    <property type="match status" value="1"/>
</dbReference>
<protein>
    <recommendedName>
        <fullName evidence="1">Protein root UVB sensitive/RUS domain-containing protein</fullName>
    </recommendedName>
</protein>
<keyword evidence="3" id="KW-1185">Reference proteome</keyword>
<evidence type="ECO:0000259" key="1">
    <source>
        <dbReference type="Pfam" id="PF04884"/>
    </source>
</evidence>
<evidence type="ECO:0000313" key="3">
    <source>
        <dbReference type="Proteomes" id="UP000504638"/>
    </source>
</evidence>
<reference evidence="4" key="2">
    <citation type="submission" date="2020-04" db="EMBL/GenBank/DDBJ databases">
        <authorList>
            <consortium name="NCBI Genome Project"/>
        </authorList>
    </citation>
    <scope>NUCLEOTIDE SEQUENCE</scope>
    <source>
        <strain evidence="4">CBS 781.70</strain>
    </source>
</reference>